<dbReference type="GO" id="GO:0032993">
    <property type="term" value="C:protein-DNA complex"/>
    <property type="evidence" value="ECO:0007669"/>
    <property type="project" value="TreeGrafter"/>
</dbReference>
<dbReference type="Gene3D" id="1.10.10.10">
    <property type="entry name" value="Winged helix-like DNA-binding domain superfamily/Winged helix DNA-binding domain"/>
    <property type="match status" value="1"/>
</dbReference>
<dbReference type="KEGG" id="tgr:Tgr7_0305"/>
<dbReference type="GO" id="GO:0003677">
    <property type="term" value="F:DNA binding"/>
    <property type="evidence" value="ECO:0007669"/>
    <property type="project" value="UniProtKB-KW"/>
</dbReference>
<keyword evidence="3" id="KW-0238">DNA-binding</keyword>
<dbReference type="Proteomes" id="UP000002383">
    <property type="component" value="Chromosome"/>
</dbReference>
<dbReference type="SUPFAM" id="SSF53850">
    <property type="entry name" value="Periplasmic binding protein-like II"/>
    <property type="match status" value="1"/>
</dbReference>
<keyword evidence="7" id="KW-1185">Reference proteome</keyword>
<reference evidence="6 7" key="1">
    <citation type="journal article" date="2011" name="Stand. Genomic Sci.">
        <title>Complete genome sequence of 'Thioalkalivibrio sulfidophilus' HL-EbGr7.</title>
        <authorList>
            <person name="Muyzer G."/>
            <person name="Sorokin D.Y."/>
            <person name="Mavromatis K."/>
            <person name="Lapidus A."/>
            <person name="Clum A."/>
            <person name="Ivanova N."/>
            <person name="Pati A."/>
            <person name="d'Haeseleer P."/>
            <person name="Woyke T."/>
            <person name="Kyrpides N.C."/>
        </authorList>
    </citation>
    <scope>NUCLEOTIDE SEQUENCE [LARGE SCALE GENOMIC DNA]</scope>
    <source>
        <strain evidence="6 7">HL-EbGR7</strain>
    </source>
</reference>
<dbReference type="PANTHER" id="PTHR30346:SF28">
    <property type="entry name" value="HTH-TYPE TRANSCRIPTIONAL REGULATOR CYNR"/>
    <property type="match status" value="1"/>
</dbReference>
<dbReference type="eggNOG" id="COG0583">
    <property type="taxonomic scope" value="Bacteria"/>
</dbReference>
<evidence type="ECO:0000256" key="1">
    <source>
        <dbReference type="ARBA" id="ARBA00009437"/>
    </source>
</evidence>
<keyword evidence="4" id="KW-0804">Transcription</keyword>
<dbReference type="GO" id="GO:0003700">
    <property type="term" value="F:DNA-binding transcription factor activity"/>
    <property type="evidence" value="ECO:0007669"/>
    <property type="project" value="InterPro"/>
</dbReference>
<evidence type="ECO:0000256" key="3">
    <source>
        <dbReference type="ARBA" id="ARBA00023125"/>
    </source>
</evidence>
<dbReference type="InterPro" id="IPR036388">
    <property type="entry name" value="WH-like_DNA-bd_sf"/>
</dbReference>
<keyword evidence="2" id="KW-0805">Transcription regulation</keyword>
<gene>
    <name evidence="6" type="ordered locus">Tgr7_0305</name>
</gene>
<name>B8GUP3_THISH</name>
<dbReference type="FunFam" id="1.10.10.10:FF:000001">
    <property type="entry name" value="LysR family transcriptional regulator"/>
    <property type="match status" value="1"/>
</dbReference>
<dbReference type="Gene3D" id="3.40.190.10">
    <property type="entry name" value="Periplasmic binding protein-like II"/>
    <property type="match status" value="2"/>
</dbReference>
<dbReference type="InterPro" id="IPR000847">
    <property type="entry name" value="LysR_HTH_N"/>
</dbReference>
<dbReference type="STRING" id="396588.Tgr7_0305"/>
<sequence length="296" mass="32328">MIEVRHLRMLQTLHEAGSLTGAARRMHLTQSAVSHQIKELESRLEVTLVARGQRPLRFTRAGLRLLGLAGEVLPALDEALADLRRLTQGDGGRLHIASECHSCLDWLLPKLRGWRSRYPGIDVDVALSASLDPLPGLLDGRLDLVLTPDRRELPGIAWTPLFSFAVVLISAPDHPLAGKPHVRATDLANETLLTYPVARERLDVFTRFLWPAGVEPARVRTAETTAMLVELAALGQGVTALPLWAVKHVVEAGDVAMVPLDPKGMEATLLAATPEENMALPHVVEFIKQLGEDTQG</sequence>
<accession>B8GUP3</accession>
<feature type="domain" description="HTH lysR-type" evidence="5">
    <location>
        <begin position="2"/>
        <end position="59"/>
    </location>
</feature>
<dbReference type="AlphaFoldDB" id="B8GUP3"/>
<dbReference type="Pfam" id="PF00126">
    <property type="entry name" value="HTH_1"/>
    <property type="match status" value="1"/>
</dbReference>
<dbReference type="EMBL" id="CP001339">
    <property type="protein sequence ID" value="ACL71404.1"/>
    <property type="molecule type" value="Genomic_DNA"/>
</dbReference>
<protein>
    <submittedName>
        <fullName evidence="6">Transcriptional regulator MetR</fullName>
    </submittedName>
</protein>
<dbReference type="OrthoDB" id="155872at2"/>
<comment type="similarity">
    <text evidence="1">Belongs to the LysR transcriptional regulatory family.</text>
</comment>
<dbReference type="InterPro" id="IPR005119">
    <property type="entry name" value="LysR_subst-bd"/>
</dbReference>
<evidence type="ECO:0000256" key="2">
    <source>
        <dbReference type="ARBA" id="ARBA00023015"/>
    </source>
</evidence>
<dbReference type="PROSITE" id="PS50931">
    <property type="entry name" value="HTH_LYSR"/>
    <property type="match status" value="1"/>
</dbReference>
<evidence type="ECO:0000256" key="4">
    <source>
        <dbReference type="ARBA" id="ARBA00023163"/>
    </source>
</evidence>
<dbReference type="PRINTS" id="PR00039">
    <property type="entry name" value="HTHLYSR"/>
</dbReference>
<dbReference type="InterPro" id="IPR036390">
    <property type="entry name" value="WH_DNA-bd_sf"/>
</dbReference>
<evidence type="ECO:0000313" key="6">
    <source>
        <dbReference type="EMBL" id="ACL71404.1"/>
    </source>
</evidence>
<dbReference type="RefSeq" id="WP_012636893.1">
    <property type="nucleotide sequence ID" value="NC_011901.1"/>
</dbReference>
<dbReference type="Pfam" id="PF03466">
    <property type="entry name" value="LysR_substrate"/>
    <property type="match status" value="1"/>
</dbReference>
<proteinExistence type="inferred from homology"/>
<evidence type="ECO:0000259" key="5">
    <source>
        <dbReference type="PROSITE" id="PS50931"/>
    </source>
</evidence>
<dbReference type="HOGENOM" id="CLU_039613_6_0_6"/>
<organism evidence="6 7">
    <name type="scientific">Thioalkalivibrio sulfidiphilus (strain HL-EbGR7)</name>
    <dbReference type="NCBI Taxonomy" id="396588"/>
    <lineage>
        <taxon>Bacteria</taxon>
        <taxon>Pseudomonadati</taxon>
        <taxon>Pseudomonadota</taxon>
        <taxon>Gammaproteobacteria</taxon>
        <taxon>Chromatiales</taxon>
        <taxon>Ectothiorhodospiraceae</taxon>
        <taxon>Thioalkalivibrio</taxon>
    </lineage>
</organism>
<dbReference type="PANTHER" id="PTHR30346">
    <property type="entry name" value="TRANSCRIPTIONAL DUAL REGULATOR HCAR-RELATED"/>
    <property type="match status" value="1"/>
</dbReference>
<dbReference type="SUPFAM" id="SSF46785">
    <property type="entry name" value="Winged helix' DNA-binding domain"/>
    <property type="match status" value="1"/>
</dbReference>
<evidence type="ECO:0000313" key="7">
    <source>
        <dbReference type="Proteomes" id="UP000002383"/>
    </source>
</evidence>